<dbReference type="SUPFAM" id="SSF51366">
    <property type="entry name" value="Ribulose-phoshate binding barrel"/>
    <property type="match status" value="1"/>
</dbReference>
<proteinExistence type="inferred from homology"/>
<comment type="similarity">
    <text evidence="8 9">Belongs to the TrpA family.</text>
</comment>
<keyword evidence="3 8" id="KW-0028">Amino-acid biosynthesis</keyword>
<comment type="subunit">
    <text evidence="2 8">Tetramer of two alpha and two beta chains.</text>
</comment>
<evidence type="ECO:0000256" key="9">
    <source>
        <dbReference type="RuleBase" id="RU003662"/>
    </source>
</evidence>
<evidence type="ECO:0000256" key="7">
    <source>
        <dbReference type="ARBA" id="ARBA00049047"/>
    </source>
</evidence>
<dbReference type="PROSITE" id="PS00167">
    <property type="entry name" value="TRP_SYNTHASE_ALPHA"/>
    <property type="match status" value="1"/>
</dbReference>
<comment type="function">
    <text evidence="8">The alpha subunit is responsible for the aldol cleavage of indoleglycerol phosphate to indole and glyceraldehyde 3-phosphate.</text>
</comment>
<dbReference type="PANTHER" id="PTHR43406">
    <property type="entry name" value="TRYPTOPHAN SYNTHASE, ALPHA CHAIN"/>
    <property type="match status" value="1"/>
</dbReference>
<evidence type="ECO:0000256" key="2">
    <source>
        <dbReference type="ARBA" id="ARBA00011270"/>
    </source>
</evidence>
<dbReference type="InterPro" id="IPR002028">
    <property type="entry name" value="Trp_synthase_suA"/>
</dbReference>
<evidence type="ECO:0000313" key="10">
    <source>
        <dbReference type="EMBL" id="MCS7479435.1"/>
    </source>
</evidence>
<reference evidence="10" key="1">
    <citation type="submission" date="2022-08" db="EMBL/GenBank/DDBJ databases">
        <authorList>
            <person name="Tistechok S."/>
            <person name="Samborskyy M."/>
            <person name="Roman I."/>
        </authorList>
    </citation>
    <scope>NUCLEOTIDE SEQUENCE</scope>
    <source>
        <strain evidence="10">DSM 103496</strain>
    </source>
</reference>
<protein>
    <recommendedName>
        <fullName evidence="8">Tryptophan synthase alpha chain</fullName>
        <ecNumber evidence="8">4.2.1.20</ecNumber>
    </recommendedName>
</protein>
<organism evidence="10 11">
    <name type="scientific">Umezawaea endophytica</name>
    <dbReference type="NCBI Taxonomy" id="1654476"/>
    <lineage>
        <taxon>Bacteria</taxon>
        <taxon>Bacillati</taxon>
        <taxon>Actinomycetota</taxon>
        <taxon>Actinomycetes</taxon>
        <taxon>Pseudonocardiales</taxon>
        <taxon>Pseudonocardiaceae</taxon>
        <taxon>Umezawaea</taxon>
    </lineage>
</organism>
<sequence>MTTTAYLTALETHLRGTDRKLLVPYVTGGVSDDWIDYVHAAVDAGADAVEIGIPFSDPVIDGPVIQAASVRSLDRGTTPESVLRDLAAYRRDVPLIAMTYYNLVLQHGQREFARDLVASGVNGAILPDLPLEESASWEADAAAHGVATVLIAAPSTPDDRLAALCSRSTGFVYGMGVMGVTGERAAPTDSARDMARRLKAVTDKPVLIGVGVSTKENAEKVAGVADGVIIGAPVMRRVAEAGGAAGVAELIAGFRAALDRAGG</sequence>
<dbReference type="InterPro" id="IPR011060">
    <property type="entry name" value="RibuloseP-bd_barrel"/>
</dbReference>
<dbReference type="Gene3D" id="3.20.20.70">
    <property type="entry name" value="Aldolase class I"/>
    <property type="match status" value="1"/>
</dbReference>
<dbReference type="AlphaFoldDB" id="A0A9X2VMV7"/>
<dbReference type="InterPro" id="IPR013785">
    <property type="entry name" value="Aldolase_TIM"/>
</dbReference>
<evidence type="ECO:0000256" key="8">
    <source>
        <dbReference type="HAMAP-Rule" id="MF_00131"/>
    </source>
</evidence>
<comment type="caution">
    <text evidence="10">The sequence shown here is derived from an EMBL/GenBank/DDBJ whole genome shotgun (WGS) entry which is preliminary data.</text>
</comment>
<accession>A0A9X2VMV7</accession>
<feature type="active site" description="Proton acceptor" evidence="8">
    <location>
        <position position="50"/>
    </location>
</feature>
<feature type="active site" description="Proton acceptor" evidence="8">
    <location>
        <position position="61"/>
    </location>
</feature>
<dbReference type="PANTHER" id="PTHR43406:SF1">
    <property type="entry name" value="TRYPTOPHAN SYNTHASE ALPHA CHAIN, CHLOROPLASTIC"/>
    <property type="match status" value="1"/>
</dbReference>
<dbReference type="RefSeq" id="WP_259624939.1">
    <property type="nucleotide sequence ID" value="NZ_JANYMP010000010.1"/>
</dbReference>
<evidence type="ECO:0000256" key="1">
    <source>
        <dbReference type="ARBA" id="ARBA00004733"/>
    </source>
</evidence>
<comment type="pathway">
    <text evidence="1 8">Amino-acid biosynthesis; L-tryptophan biosynthesis; L-tryptophan from chorismate: step 5/5.</text>
</comment>
<evidence type="ECO:0000313" key="11">
    <source>
        <dbReference type="Proteomes" id="UP001141259"/>
    </source>
</evidence>
<evidence type="ECO:0000256" key="5">
    <source>
        <dbReference type="ARBA" id="ARBA00023141"/>
    </source>
</evidence>
<evidence type="ECO:0000256" key="3">
    <source>
        <dbReference type="ARBA" id="ARBA00022605"/>
    </source>
</evidence>
<dbReference type="GO" id="GO:0005829">
    <property type="term" value="C:cytosol"/>
    <property type="evidence" value="ECO:0007669"/>
    <property type="project" value="TreeGrafter"/>
</dbReference>
<comment type="catalytic activity">
    <reaction evidence="7 8">
        <text>(1S,2R)-1-C-(indol-3-yl)glycerol 3-phosphate + L-serine = D-glyceraldehyde 3-phosphate + L-tryptophan + H2O</text>
        <dbReference type="Rhea" id="RHEA:10532"/>
        <dbReference type="ChEBI" id="CHEBI:15377"/>
        <dbReference type="ChEBI" id="CHEBI:33384"/>
        <dbReference type="ChEBI" id="CHEBI:57912"/>
        <dbReference type="ChEBI" id="CHEBI:58866"/>
        <dbReference type="ChEBI" id="CHEBI:59776"/>
        <dbReference type="EC" id="4.2.1.20"/>
    </reaction>
</comment>
<keyword evidence="5 8" id="KW-0057">Aromatic amino acid biosynthesis</keyword>
<dbReference type="NCBIfam" id="TIGR00262">
    <property type="entry name" value="trpA"/>
    <property type="match status" value="1"/>
</dbReference>
<keyword evidence="6 8" id="KW-0456">Lyase</keyword>
<name>A0A9X2VMV7_9PSEU</name>
<dbReference type="Proteomes" id="UP001141259">
    <property type="component" value="Unassembled WGS sequence"/>
</dbReference>
<gene>
    <name evidence="8 10" type="primary">trpA</name>
    <name evidence="10" type="ORF">NZH93_21450</name>
</gene>
<dbReference type="Pfam" id="PF00290">
    <property type="entry name" value="Trp_syntA"/>
    <property type="match status" value="1"/>
</dbReference>
<dbReference type="EMBL" id="JANYMP010000010">
    <property type="protein sequence ID" value="MCS7479435.1"/>
    <property type="molecule type" value="Genomic_DNA"/>
</dbReference>
<evidence type="ECO:0000256" key="4">
    <source>
        <dbReference type="ARBA" id="ARBA00022822"/>
    </source>
</evidence>
<dbReference type="EC" id="4.2.1.20" evidence="8"/>
<dbReference type="CDD" id="cd04724">
    <property type="entry name" value="Tryptophan_synthase_alpha"/>
    <property type="match status" value="1"/>
</dbReference>
<dbReference type="HAMAP" id="MF_00131">
    <property type="entry name" value="Trp_synth_alpha"/>
    <property type="match status" value="1"/>
</dbReference>
<keyword evidence="11" id="KW-1185">Reference proteome</keyword>
<dbReference type="InterPro" id="IPR018204">
    <property type="entry name" value="Trp_synthase_alpha_AS"/>
</dbReference>
<dbReference type="GO" id="GO:0004834">
    <property type="term" value="F:tryptophan synthase activity"/>
    <property type="evidence" value="ECO:0007669"/>
    <property type="project" value="UniProtKB-UniRule"/>
</dbReference>
<keyword evidence="4 8" id="KW-0822">Tryptophan biosynthesis</keyword>
<evidence type="ECO:0000256" key="6">
    <source>
        <dbReference type="ARBA" id="ARBA00023239"/>
    </source>
</evidence>